<comment type="similarity">
    <text evidence="3">Belongs to the protein kinase superfamily. AGC Ser/Thr protein kinase family.</text>
</comment>
<evidence type="ECO:0000259" key="33">
    <source>
        <dbReference type="PROSITE" id="PS50011"/>
    </source>
</evidence>
<evidence type="ECO:0000256" key="4">
    <source>
        <dbReference type="ARBA" id="ARBA00010501"/>
    </source>
</evidence>
<keyword evidence="9" id="KW-0808">Transferase</keyword>
<proteinExistence type="inferred from homology"/>
<feature type="binding site" evidence="29">
    <location>
        <position position="950"/>
    </location>
    <ligand>
        <name>Mg(2+)</name>
        <dbReference type="ChEBI" id="CHEBI:18420"/>
    </ligand>
</feature>
<feature type="domain" description="Protein kinase" evidence="33">
    <location>
        <begin position="214"/>
        <end position="471"/>
    </location>
</feature>
<evidence type="ECO:0000256" key="29">
    <source>
        <dbReference type="PIRSR" id="PIRSR628472-2"/>
    </source>
</evidence>
<dbReference type="Gene3D" id="3.40.50.12350">
    <property type="match status" value="1"/>
</dbReference>
<dbReference type="InterPro" id="IPR036871">
    <property type="entry name" value="PX_dom_sf"/>
</dbReference>
<dbReference type="PROSITE" id="PS50011">
    <property type="entry name" value="PROTEIN_KINASE_DOM"/>
    <property type="match status" value="1"/>
</dbReference>
<keyword evidence="10 29" id="KW-0479">Metal-binding</keyword>
<dbReference type="GO" id="GO:0045739">
    <property type="term" value="P:positive regulation of DNA repair"/>
    <property type="evidence" value="ECO:0007669"/>
    <property type="project" value="TreeGrafter"/>
</dbReference>
<comment type="caution">
    <text evidence="35">The sequence shown here is derived from an EMBL/GenBank/DDBJ whole genome shotgun (WGS) entry which is preliminary data.</text>
</comment>
<evidence type="ECO:0000256" key="12">
    <source>
        <dbReference type="ARBA" id="ARBA00022763"/>
    </source>
</evidence>
<evidence type="ECO:0000256" key="6">
    <source>
        <dbReference type="ARBA" id="ARBA00022490"/>
    </source>
</evidence>
<keyword evidence="22" id="KW-0234">DNA repair</keyword>
<keyword evidence="36" id="KW-1185">Reference proteome</keyword>
<feature type="domain" description="AGC-kinase C-terminal" evidence="34">
    <location>
        <begin position="472"/>
        <end position="548"/>
    </location>
</feature>
<organism evidence="35 36">
    <name type="scientific">Cirrhinus molitorella</name>
    <name type="common">mud carp</name>
    <dbReference type="NCBI Taxonomy" id="172907"/>
    <lineage>
        <taxon>Eukaryota</taxon>
        <taxon>Metazoa</taxon>
        <taxon>Chordata</taxon>
        <taxon>Craniata</taxon>
        <taxon>Vertebrata</taxon>
        <taxon>Euteleostomi</taxon>
        <taxon>Actinopterygii</taxon>
        <taxon>Neopterygii</taxon>
        <taxon>Teleostei</taxon>
        <taxon>Ostariophysi</taxon>
        <taxon>Cypriniformes</taxon>
        <taxon>Cyprinidae</taxon>
        <taxon>Labeoninae</taxon>
        <taxon>Labeonini</taxon>
        <taxon>Cirrhinus</taxon>
    </lineage>
</organism>
<dbReference type="InterPro" id="IPR006545">
    <property type="entry name" value="EYA_dom"/>
</dbReference>
<evidence type="ECO:0000256" key="18">
    <source>
        <dbReference type="ARBA" id="ARBA00022912"/>
    </source>
</evidence>
<dbReference type="GO" id="GO:0006281">
    <property type="term" value="P:DNA repair"/>
    <property type="evidence" value="ECO:0007669"/>
    <property type="project" value="UniProtKB-KW"/>
</dbReference>
<evidence type="ECO:0000256" key="32">
    <source>
        <dbReference type="SAM" id="MobiDB-lite"/>
    </source>
</evidence>
<evidence type="ECO:0000256" key="10">
    <source>
        <dbReference type="ARBA" id="ARBA00022723"/>
    </source>
</evidence>
<dbReference type="SUPFAM" id="SSF56112">
    <property type="entry name" value="Protein kinase-like (PK-like)"/>
    <property type="match status" value="1"/>
</dbReference>
<evidence type="ECO:0000256" key="21">
    <source>
        <dbReference type="ARBA" id="ARBA00023163"/>
    </source>
</evidence>
<dbReference type="Pfam" id="PF00069">
    <property type="entry name" value="Pkinase"/>
    <property type="match status" value="1"/>
</dbReference>
<dbReference type="FunFam" id="3.30.200.20:FF:000030">
    <property type="entry name" value="Non-specific serine/threonine protein kinase"/>
    <property type="match status" value="1"/>
</dbReference>
<keyword evidence="23" id="KW-0539">Nucleus</keyword>
<dbReference type="PANTHER" id="PTHR10190">
    <property type="entry name" value="EYES ABSENT"/>
    <property type="match status" value="1"/>
</dbReference>
<dbReference type="InterPro" id="IPR042577">
    <property type="entry name" value="EYA_dom_metazoan"/>
</dbReference>
<evidence type="ECO:0000256" key="3">
    <source>
        <dbReference type="ARBA" id="ARBA00009903"/>
    </source>
</evidence>
<keyword evidence="12" id="KW-0227">DNA damage</keyword>
<comment type="catalytic activity">
    <reaction evidence="24">
        <text>L-threonyl-[protein] + ATP = O-phospho-L-threonyl-[protein] + ADP + H(+)</text>
        <dbReference type="Rhea" id="RHEA:46608"/>
        <dbReference type="Rhea" id="RHEA-COMP:11060"/>
        <dbReference type="Rhea" id="RHEA-COMP:11605"/>
        <dbReference type="ChEBI" id="CHEBI:15378"/>
        <dbReference type="ChEBI" id="CHEBI:30013"/>
        <dbReference type="ChEBI" id="CHEBI:30616"/>
        <dbReference type="ChEBI" id="CHEBI:61977"/>
        <dbReference type="ChEBI" id="CHEBI:456216"/>
        <dbReference type="EC" id="2.7.11.1"/>
    </reaction>
</comment>
<feature type="compositionally biased region" description="Polar residues" evidence="32">
    <location>
        <begin position="877"/>
        <end position="889"/>
    </location>
</feature>
<feature type="region of interest" description="Disordered" evidence="32">
    <location>
        <begin position="875"/>
        <end position="939"/>
    </location>
</feature>
<dbReference type="InterPro" id="IPR017892">
    <property type="entry name" value="Pkinase_C"/>
</dbReference>
<dbReference type="EC" id="3.1.3.48" evidence="31"/>
<keyword evidence="8" id="KW-0597">Phosphoprotein</keyword>
<reference evidence="35" key="1">
    <citation type="submission" date="2023-08" db="EMBL/GenBank/DDBJ databases">
        <title>Chromosome-level Genome Assembly of mud carp (Cirrhinus molitorella).</title>
        <authorList>
            <person name="Liu H."/>
        </authorList>
    </citation>
    <scope>NUCLEOTIDE SEQUENCE</scope>
    <source>
        <strain evidence="35">Prfri</strain>
        <tissue evidence="35">Muscle</tissue>
    </source>
</reference>
<keyword evidence="6" id="KW-0963">Cytoplasm</keyword>
<evidence type="ECO:0000256" key="1">
    <source>
        <dbReference type="ARBA" id="ARBA00004123"/>
    </source>
</evidence>
<dbReference type="GO" id="GO:0035091">
    <property type="term" value="F:phosphatidylinositol binding"/>
    <property type="evidence" value="ECO:0007669"/>
    <property type="project" value="InterPro"/>
</dbReference>
<comment type="similarity">
    <text evidence="4 31">Belongs to the HAD-like hydrolase superfamily. EYA family.</text>
</comment>
<keyword evidence="13" id="KW-0418">Kinase</keyword>
<evidence type="ECO:0000313" key="35">
    <source>
        <dbReference type="EMBL" id="KAK2887214.1"/>
    </source>
</evidence>
<feature type="region of interest" description="Disordered" evidence="32">
    <location>
        <begin position="600"/>
        <end position="655"/>
    </location>
</feature>
<dbReference type="Pfam" id="PF00702">
    <property type="entry name" value="Hydrolase"/>
    <property type="match status" value="1"/>
</dbReference>
<evidence type="ECO:0000259" key="34">
    <source>
        <dbReference type="PROSITE" id="PS51285"/>
    </source>
</evidence>
<evidence type="ECO:0000256" key="5">
    <source>
        <dbReference type="ARBA" id="ARBA00022473"/>
    </source>
</evidence>
<comment type="subcellular location">
    <subcellularLocation>
        <location evidence="2">Cytoplasm</location>
    </subcellularLocation>
    <subcellularLocation>
        <location evidence="1">Nucleus</location>
    </subcellularLocation>
</comment>
<dbReference type="InterPro" id="IPR028472">
    <property type="entry name" value="EYA"/>
</dbReference>
<dbReference type="InterPro" id="IPR038102">
    <property type="entry name" value="EYA_dom_sf"/>
</dbReference>
<evidence type="ECO:0000313" key="36">
    <source>
        <dbReference type="Proteomes" id="UP001187343"/>
    </source>
</evidence>
<feature type="binding site" evidence="29">
    <location>
        <position position="1178"/>
    </location>
    <ligand>
        <name>Mg(2+)</name>
        <dbReference type="ChEBI" id="CHEBI:18420"/>
    </ligand>
</feature>
<evidence type="ECO:0000256" key="17">
    <source>
        <dbReference type="ARBA" id="ARBA00022853"/>
    </source>
</evidence>
<dbReference type="GO" id="GO:0005524">
    <property type="term" value="F:ATP binding"/>
    <property type="evidence" value="ECO:0007669"/>
    <property type="project" value="UniProtKB-UniRule"/>
</dbReference>
<keyword evidence="16 29" id="KW-0460">Magnesium</keyword>
<evidence type="ECO:0000256" key="24">
    <source>
        <dbReference type="ARBA" id="ARBA00047899"/>
    </source>
</evidence>
<dbReference type="GO" id="GO:2001240">
    <property type="term" value="P:negative regulation of extrinsic apoptotic signaling pathway in absence of ligand"/>
    <property type="evidence" value="ECO:0007669"/>
    <property type="project" value="TreeGrafter"/>
</dbReference>
<evidence type="ECO:0000256" key="19">
    <source>
        <dbReference type="ARBA" id="ARBA00023015"/>
    </source>
</evidence>
<evidence type="ECO:0000256" key="14">
    <source>
        <dbReference type="ARBA" id="ARBA00022801"/>
    </source>
</evidence>
<evidence type="ECO:0000256" key="30">
    <source>
        <dbReference type="PROSITE-ProRule" id="PRU10141"/>
    </source>
</evidence>
<keyword evidence="15 30" id="KW-0067">ATP-binding</keyword>
<sequence>MLPQPPHTLDLVVWLEHCGLLRDENLRQNGDSRDPVTSHFASLLGYSSDVTASPPQPRVPYKNTSPRLAGEDSSADHPTARHQNLVVRSVKPFAAGRSALCNNKKGLTEGIHSSCGFILIKLVMAVTQAGCDLTYCKMRGIVSVLTAFIKERKMGLNDFIQKLVSNPPICQHSEVGSFLKIDENQNEELEENHLCLTNPRSSLAEETQIKPSDFDYLKIIGKGSFGKVLLARHKENEQYYAVKVLQKKIILKKKEQKHIMAERSVLMKNIKHPFLVGLHYSFQTTDKLYFVLDYVNGGELFYHLQRERVFLEPRARFYAAEIASALGYLHSLHIVYRDLKPENILLDSQGHIVLTDFGLCKEGLEPNGTTTTFCGTPEYLAPEVLQKQAYDRTVDWWCLGSVLFEMLYGLPPFYSRNTAEMYNNILHKPLVLKPNVSNSGRDLLEGLLHKDRTKRLGSKDDFLEMKFHSFFSPINWDDLMAKRIMPPFIPTVTGPTDLRHFDPEFTHLPVSTSLCNTDNLHVTSSVREAAGAFPGFSYATSCQIVVPNNTRRPTEGISVQVNIKFPRKYHWVTWALAKAEAAETAETDSADLPEWTVKTSSPTAMDESQEVPELPTKKARHDPEVSQEGDSRSVAANDSSGSPNRNESTAAEVNSYQPSSVVHLHTMSGGPDQSSQDTISRSQGCVTENAYDHNAVTCKDLTTTTATEYTSQIYQGSNTAVTAYASQVAFPSLGQSTVYSGFPQSGQTYGLPPFGAMWPGLKTESRLPEAPSVGQTGFLSFSSAYTSTQPNQIHYSYPSQGSCFTTSSVYTNIPPATAVTTTTGTHQEFSSYNSLGQSQFSQYYVPPPSYLSAGLPSSDRDGAGVVAPGYPAIKTEGSASANLPNTTDASPGVTLPTGVALPSGMALPTGARDQDETNRKNPPGKAKGKAKKSDDSQSTDNDLERVFLWDLDETIIIFHSLLTGSFAQKFGKDPATVLNLGLQMEELIFELADTHLFFNDLEECDQVHVDDVASDDNGQDLSNYNFSSDGFSGPSAGGGPGSTTAVQGGVEWMRKLAFRYRRLKEIYNGFKGNVGGLLSPMKRDLLLRLRSEIETVTDAWLGTALKSLLLIQSRGRCMNVLVTTTQLVPALAKVLLYGLGDVFPIENIYSATKIGKESCFERIISRFGKKVTYVVIGDGRDEEFAAKQHNMPFWRISSHGDLISLHQALELDFL</sequence>
<feature type="compositionally biased region" description="Polar residues" evidence="32">
    <location>
        <begin position="634"/>
        <end position="655"/>
    </location>
</feature>
<accession>A0AA88PEQ3</accession>
<evidence type="ECO:0000256" key="8">
    <source>
        <dbReference type="ARBA" id="ARBA00022553"/>
    </source>
</evidence>
<evidence type="ECO:0000256" key="23">
    <source>
        <dbReference type="ARBA" id="ARBA00023242"/>
    </source>
</evidence>
<dbReference type="GO" id="GO:0046872">
    <property type="term" value="F:metal ion binding"/>
    <property type="evidence" value="ECO:0007669"/>
    <property type="project" value="UniProtKB-KW"/>
</dbReference>
<keyword evidence="20" id="KW-0010">Activator</keyword>
<feature type="binding site" evidence="30">
    <location>
        <position position="252"/>
    </location>
    <ligand>
        <name>ATP</name>
        <dbReference type="ChEBI" id="CHEBI:30616"/>
    </ligand>
</feature>
<dbReference type="InterPro" id="IPR017441">
    <property type="entry name" value="Protein_kinase_ATP_BS"/>
</dbReference>
<dbReference type="GO" id="GO:0005737">
    <property type="term" value="C:cytoplasm"/>
    <property type="evidence" value="ECO:0007669"/>
    <property type="project" value="UniProtKB-SubCell"/>
</dbReference>
<dbReference type="CDD" id="cd05575">
    <property type="entry name" value="STKc_SGK"/>
    <property type="match status" value="1"/>
</dbReference>
<feature type="active site" description="Proton donor" evidence="28">
    <location>
        <position position="952"/>
    </location>
</feature>
<keyword evidence="18 31" id="KW-0904">Protein phosphatase</keyword>
<feature type="region of interest" description="Disordered" evidence="32">
    <location>
        <begin position="47"/>
        <end position="81"/>
    </location>
</feature>
<name>A0AA88PEQ3_9TELE</name>
<feature type="active site" description="Nucleophile" evidence="28">
    <location>
        <position position="950"/>
    </location>
</feature>
<protein>
    <recommendedName>
        <fullName evidence="31">Eyes absent homolog</fullName>
        <ecNumber evidence="31">3.1.3.48</ecNumber>
    </recommendedName>
</protein>
<dbReference type="InterPro" id="IPR000961">
    <property type="entry name" value="AGC-kinase_C"/>
</dbReference>
<evidence type="ECO:0000256" key="27">
    <source>
        <dbReference type="ARBA" id="ARBA00053420"/>
    </source>
</evidence>
<keyword evidence="14 31" id="KW-0378">Hydrolase</keyword>
<evidence type="ECO:0000256" key="25">
    <source>
        <dbReference type="ARBA" id="ARBA00048679"/>
    </source>
</evidence>
<dbReference type="SUPFAM" id="SSF64268">
    <property type="entry name" value="PX domain"/>
    <property type="match status" value="1"/>
</dbReference>
<dbReference type="PROSITE" id="PS51285">
    <property type="entry name" value="AGC_KINASE_CTER"/>
    <property type="match status" value="1"/>
</dbReference>
<keyword evidence="19 31" id="KW-0805">Transcription regulation</keyword>
<keyword evidence="17" id="KW-0156">Chromatin regulator</keyword>
<dbReference type="Proteomes" id="UP001187343">
    <property type="component" value="Unassembled WGS sequence"/>
</dbReference>
<dbReference type="GO" id="GO:0004674">
    <property type="term" value="F:protein serine/threonine kinase activity"/>
    <property type="evidence" value="ECO:0007669"/>
    <property type="project" value="UniProtKB-KW"/>
</dbReference>
<dbReference type="GO" id="GO:0006325">
    <property type="term" value="P:chromatin organization"/>
    <property type="evidence" value="ECO:0007669"/>
    <property type="project" value="UniProtKB-KW"/>
</dbReference>
<dbReference type="Gene3D" id="3.30.1520.10">
    <property type="entry name" value="Phox-like domain"/>
    <property type="match status" value="1"/>
</dbReference>
<dbReference type="InterPro" id="IPR000719">
    <property type="entry name" value="Prot_kinase_dom"/>
</dbReference>
<dbReference type="Gene3D" id="3.30.200.20">
    <property type="entry name" value="Phosphorylase Kinase, domain 1"/>
    <property type="match status" value="1"/>
</dbReference>
<dbReference type="SMART" id="SM00220">
    <property type="entry name" value="S_TKc"/>
    <property type="match status" value="1"/>
</dbReference>
<dbReference type="SFLD" id="SFLDG01129">
    <property type="entry name" value="C1.5:_HAD__Beta-PGM__Phosphata"/>
    <property type="match status" value="1"/>
</dbReference>
<comment type="catalytic activity">
    <reaction evidence="26 31">
        <text>O-phospho-L-tyrosyl-[protein] + H2O = L-tyrosyl-[protein] + phosphate</text>
        <dbReference type="Rhea" id="RHEA:10684"/>
        <dbReference type="Rhea" id="RHEA-COMP:10136"/>
        <dbReference type="Rhea" id="RHEA-COMP:20101"/>
        <dbReference type="ChEBI" id="CHEBI:15377"/>
        <dbReference type="ChEBI" id="CHEBI:43474"/>
        <dbReference type="ChEBI" id="CHEBI:46858"/>
        <dbReference type="ChEBI" id="CHEBI:61978"/>
        <dbReference type="EC" id="3.1.3.48"/>
    </reaction>
</comment>
<dbReference type="GO" id="GO:0005634">
    <property type="term" value="C:nucleus"/>
    <property type="evidence" value="ECO:0007669"/>
    <property type="project" value="UniProtKB-SubCell"/>
</dbReference>
<dbReference type="SFLD" id="SFLDS00003">
    <property type="entry name" value="Haloacid_Dehalogenase"/>
    <property type="match status" value="1"/>
</dbReference>
<dbReference type="NCBIfam" id="TIGR01658">
    <property type="entry name" value="EYA-cons_domain"/>
    <property type="match status" value="1"/>
</dbReference>
<evidence type="ECO:0000256" key="28">
    <source>
        <dbReference type="PIRSR" id="PIRSR628472-1"/>
    </source>
</evidence>
<dbReference type="GO" id="GO:0004725">
    <property type="term" value="F:protein tyrosine phosphatase activity"/>
    <property type="evidence" value="ECO:0007669"/>
    <property type="project" value="UniProtKB-EC"/>
</dbReference>
<evidence type="ECO:0000256" key="9">
    <source>
        <dbReference type="ARBA" id="ARBA00022679"/>
    </source>
</evidence>
<keyword evidence="7" id="KW-0723">Serine/threonine-protein kinase</keyword>
<evidence type="ECO:0000256" key="26">
    <source>
        <dbReference type="ARBA" id="ARBA00051722"/>
    </source>
</evidence>
<dbReference type="EMBL" id="JAUYZG010000015">
    <property type="protein sequence ID" value="KAK2887214.1"/>
    <property type="molecule type" value="Genomic_DNA"/>
</dbReference>
<dbReference type="GO" id="GO:0030154">
    <property type="term" value="P:cell differentiation"/>
    <property type="evidence" value="ECO:0007669"/>
    <property type="project" value="TreeGrafter"/>
</dbReference>
<dbReference type="AlphaFoldDB" id="A0AA88PEQ3"/>
<evidence type="ECO:0000256" key="15">
    <source>
        <dbReference type="ARBA" id="ARBA00022840"/>
    </source>
</evidence>
<dbReference type="SMART" id="SM00133">
    <property type="entry name" value="S_TK_X"/>
    <property type="match status" value="1"/>
</dbReference>
<evidence type="ECO:0000256" key="20">
    <source>
        <dbReference type="ARBA" id="ARBA00023159"/>
    </source>
</evidence>
<evidence type="ECO:0000256" key="22">
    <source>
        <dbReference type="ARBA" id="ARBA00023204"/>
    </source>
</evidence>
<evidence type="ECO:0000256" key="31">
    <source>
        <dbReference type="RuleBase" id="RU362036"/>
    </source>
</evidence>
<evidence type="ECO:0000256" key="2">
    <source>
        <dbReference type="ARBA" id="ARBA00004496"/>
    </source>
</evidence>
<dbReference type="Gene3D" id="1.10.510.10">
    <property type="entry name" value="Transferase(Phosphotransferase) domain 1"/>
    <property type="match status" value="1"/>
</dbReference>
<keyword evidence="11 30" id="KW-0547">Nucleotide-binding</keyword>
<dbReference type="Pfam" id="PF00433">
    <property type="entry name" value="Pkinase_C"/>
    <property type="match status" value="1"/>
</dbReference>
<dbReference type="FunFam" id="3.40.50.12350:FF:000002">
    <property type="entry name" value="Eyes absent homolog"/>
    <property type="match status" value="1"/>
</dbReference>
<dbReference type="FunFam" id="1.10.510.10:FF:000065">
    <property type="entry name" value="Non-specific serine/threonine protein kinase"/>
    <property type="match status" value="1"/>
</dbReference>
<dbReference type="PROSITE" id="PS00108">
    <property type="entry name" value="PROTEIN_KINASE_ST"/>
    <property type="match status" value="1"/>
</dbReference>
<comment type="catalytic activity">
    <reaction evidence="25">
        <text>L-seryl-[protein] + ATP = O-phospho-L-seryl-[protein] + ADP + H(+)</text>
        <dbReference type="Rhea" id="RHEA:17989"/>
        <dbReference type="Rhea" id="RHEA-COMP:9863"/>
        <dbReference type="Rhea" id="RHEA-COMP:11604"/>
        <dbReference type="ChEBI" id="CHEBI:15378"/>
        <dbReference type="ChEBI" id="CHEBI:29999"/>
        <dbReference type="ChEBI" id="CHEBI:30616"/>
        <dbReference type="ChEBI" id="CHEBI:83421"/>
        <dbReference type="ChEBI" id="CHEBI:456216"/>
        <dbReference type="EC" id="2.7.11.1"/>
    </reaction>
</comment>
<keyword evidence="21" id="KW-0804">Transcription</keyword>
<keyword evidence="5" id="KW-0217">Developmental protein</keyword>
<comment type="function">
    <text evidence="27">Protein kinase that may play an important role in cellular stress response. May be involved in the regulation of processes such as cell survival, neuronal excitability and renal sodium excretion.</text>
</comment>
<evidence type="ECO:0000256" key="13">
    <source>
        <dbReference type="ARBA" id="ARBA00022777"/>
    </source>
</evidence>
<feature type="binding site" evidence="29">
    <location>
        <position position="952"/>
    </location>
    <ligand>
        <name>Mg(2+)</name>
        <dbReference type="ChEBI" id="CHEBI:18420"/>
    </ligand>
</feature>
<dbReference type="InterPro" id="IPR011009">
    <property type="entry name" value="Kinase-like_dom_sf"/>
</dbReference>
<evidence type="ECO:0000256" key="16">
    <source>
        <dbReference type="ARBA" id="ARBA00022842"/>
    </source>
</evidence>
<comment type="cofactor">
    <cofactor evidence="29 31">
        <name>Mg(2+)</name>
        <dbReference type="ChEBI" id="CHEBI:18420"/>
    </cofactor>
    <text evidence="29 31">Binds 1 Mg(2+) ion per subunit.</text>
</comment>
<dbReference type="PANTHER" id="PTHR10190:SF5">
    <property type="entry name" value="EYES ABSENT HOMOLOG 3"/>
    <property type="match status" value="1"/>
</dbReference>
<gene>
    <name evidence="35" type="ORF">Q8A67_015442</name>
</gene>
<evidence type="ECO:0000256" key="11">
    <source>
        <dbReference type="ARBA" id="ARBA00022741"/>
    </source>
</evidence>
<dbReference type="PROSITE" id="PS00107">
    <property type="entry name" value="PROTEIN_KINASE_ATP"/>
    <property type="match status" value="1"/>
</dbReference>
<evidence type="ECO:0000256" key="7">
    <source>
        <dbReference type="ARBA" id="ARBA00022527"/>
    </source>
</evidence>
<dbReference type="CDD" id="cd02601">
    <property type="entry name" value="HAD_Eya"/>
    <property type="match status" value="1"/>
</dbReference>
<dbReference type="InterPro" id="IPR008271">
    <property type="entry name" value="Ser/Thr_kinase_AS"/>
</dbReference>